<dbReference type="EMBL" id="NAOO01000018">
    <property type="protein sequence ID" value="RFB92092.1"/>
    <property type="molecule type" value="Genomic_DNA"/>
</dbReference>
<reference evidence="1 2" key="1">
    <citation type="submission" date="2017-03" db="EMBL/GenBank/DDBJ databases">
        <title>Genome analysis of Rhizobial strains effectives or ineffectives for nitrogen fixation isolated from bean seeds.</title>
        <authorList>
            <person name="Peralta H."/>
            <person name="Aguilar-Vera A."/>
            <person name="Mora Y."/>
            <person name="Vargas-Lagunas C."/>
            <person name="Girard L."/>
            <person name="Mora J."/>
        </authorList>
    </citation>
    <scope>NUCLEOTIDE SEQUENCE [LARGE SCALE GENOMIC DNA]</scope>
    <source>
        <strain evidence="1 2">CCGM5</strain>
    </source>
</reference>
<sequence>MQIPENVQVAVDMLFKENATWPELIKQIRIMSKADIFTAEKIALSHQGWRRRCNYWINHDRDCKKQAVWHIKHHGPNSLIAIVGEKLVITSPSIA</sequence>
<evidence type="ECO:0000313" key="2">
    <source>
        <dbReference type="Proteomes" id="UP000256748"/>
    </source>
</evidence>
<evidence type="ECO:0000313" key="1">
    <source>
        <dbReference type="EMBL" id="RFB92092.1"/>
    </source>
</evidence>
<gene>
    <name evidence="1" type="ORF">B5K10_14770</name>
</gene>
<protein>
    <submittedName>
        <fullName evidence="1">Uncharacterized protein</fullName>
    </submittedName>
</protein>
<accession>A0A3E1BGP2</accession>
<comment type="caution">
    <text evidence="1">The sequence shown here is derived from an EMBL/GenBank/DDBJ whole genome shotgun (WGS) entry which is preliminary data.</text>
</comment>
<dbReference type="Proteomes" id="UP000256748">
    <property type="component" value="Unassembled WGS sequence"/>
</dbReference>
<name>A0A3E1BGP2_RHILT</name>
<proteinExistence type="predicted"/>
<organism evidence="1 2">
    <name type="scientific">Rhizobium leguminosarum bv. trifolii</name>
    <dbReference type="NCBI Taxonomy" id="386"/>
    <lineage>
        <taxon>Bacteria</taxon>
        <taxon>Pseudomonadati</taxon>
        <taxon>Pseudomonadota</taxon>
        <taxon>Alphaproteobacteria</taxon>
        <taxon>Hyphomicrobiales</taxon>
        <taxon>Rhizobiaceae</taxon>
        <taxon>Rhizobium/Agrobacterium group</taxon>
        <taxon>Rhizobium</taxon>
    </lineage>
</organism>
<dbReference type="AlphaFoldDB" id="A0A3E1BGP2"/>